<protein>
    <submittedName>
        <fullName evidence="1">1155_t:CDS:1</fullName>
    </submittedName>
</protein>
<accession>A0A9N9DUF6</accession>
<sequence>GHNRPTEGRRAVGNSLALNFDISDERIRSFALLMALLVSHSISYVNSTSFLSQLVLGRGQPNILNEAKKPIFEMMQGDTSDKIGGILAIGVDPLMILAAKALGKIWSLAIKKYQILTGGPVTAVFVQSEANIALEYLQ</sequence>
<name>A0A9N9DUF6_9GLOM</name>
<evidence type="ECO:0000313" key="1">
    <source>
        <dbReference type="EMBL" id="CAG8652930.1"/>
    </source>
</evidence>
<feature type="non-terminal residue" evidence="1">
    <location>
        <position position="138"/>
    </location>
</feature>
<dbReference type="Proteomes" id="UP000789739">
    <property type="component" value="Unassembled WGS sequence"/>
</dbReference>
<reference evidence="1" key="1">
    <citation type="submission" date="2021-06" db="EMBL/GenBank/DDBJ databases">
        <authorList>
            <person name="Kallberg Y."/>
            <person name="Tangrot J."/>
            <person name="Rosling A."/>
        </authorList>
    </citation>
    <scope>NUCLEOTIDE SEQUENCE</scope>
    <source>
        <strain evidence="1">BR232B</strain>
    </source>
</reference>
<keyword evidence="2" id="KW-1185">Reference proteome</keyword>
<gene>
    <name evidence="1" type="ORF">PBRASI_LOCUS10359</name>
</gene>
<dbReference type="EMBL" id="CAJVPI010003012">
    <property type="protein sequence ID" value="CAG8652930.1"/>
    <property type="molecule type" value="Genomic_DNA"/>
</dbReference>
<proteinExistence type="predicted"/>
<evidence type="ECO:0000313" key="2">
    <source>
        <dbReference type="Proteomes" id="UP000789739"/>
    </source>
</evidence>
<dbReference type="AlphaFoldDB" id="A0A9N9DUF6"/>
<comment type="caution">
    <text evidence="1">The sequence shown here is derived from an EMBL/GenBank/DDBJ whole genome shotgun (WGS) entry which is preliminary data.</text>
</comment>
<organism evidence="1 2">
    <name type="scientific">Paraglomus brasilianum</name>
    <dbReference type="NCBI Taxonomy" id="144538"/>
    <lineage>
        <taxon>Eukaryota</taxon>
        <taxon>Fungi</taxon>
        <taxon>Fungi incertae sedis</taxon>
        <taxon>Mucoromycota</taxon>
        <taxon>Glomeromycotina</taxon>
        <taxon>Glomeromycetes</taxon>
        <taxon>Paraglomerales</taxon>
        <taxon>Paraglomeraceae</taxon>
        <taxon>Paraglomus</taxon>
    </lineage>
</organism>
<feature type="non-terminal residue" evidence="1">
    <location>
        <position position="1"/>
    </location>
</feature>